<keyword evidence="2" id="KW-1185">Reference proteome</keyword>
<gene>
    <name evidence="1" type="ORF">PCOR1329_LOCUS71572</name>
</gene>
<dbReference type="EMBL" id="CAUYUJ010019505">
    <property type="protein sequence ID" value="CAK0891710.1"/>
    <property type="molecule type" value="Genomic_DNA"/>
</dbReference>
<name>A0ABN9WXR6_9DINO</name>
<dbReference type="Proteomes" id="UP001189429">
    <property type="component" value="Unassembled WGS sequence"/>
</dbReference>
<sequence length="207" mass="23151">MPSDALISPDGRMELEPAPCLAEMVFVERLRMDETPSDYVDAKGPSASSSDACVMGVQCDSQGVRQRARREVSVKVQQVELEDWPEPRPRAVVWCAQFVDRRGDDPMGHHRGWMANPKLSNTHFRVQEHGHGMQAFKFFGECGQIGFPNRMRLEVIMRRCQGADFHYEKANKGSKANKQAQGVTRDGAALFSDSHRLGEGLMNCTGL</sequence>
<protein>
    <submittedName>
        <fullName evidence="1">Uncharacterized protein</fullName>
    </submittedName>
</protein>
<feature type="non-terminal residue" evidence="1">
    <location>
        <position position="207"/>
    </location>
</feature>
<reference evidence="1" key="1">
    <citation type="submission" date="2023-10" db="EMBL/GenBank/DDBJ databases">
        <authorList>
            <person name="Chen Y."/>
            <person name="Shah S."/>
            <person name="Dougan E. K."/>
            <person name="Thang M."/>
            <person name="Chan C."/>
        </authorList>
    </citation>
    <scope>NUCLEOTIDE SEQUENCE [LARGE SCALE GENOMIC DNA]</scope>
</reference>
<organism evidence="1 2">
    <name type="scientific">Prorocentrum cordatum</name>
    <dbReference type="NCBI Taxonomy" id="2364126"/>
    <lineage>
        <taxon>Eukaryota</taxon>
        <taxon>Sar</taxon>
        <taxon>Alveolata</taxon>
        <taxon>Dinophyceae</taxon>
        <taxon>Prorocentrales</taxon>
        <taxon>Prorocentraceae</taxon>
        <taxon>Prorocentrum</taxon>
    </lineage>
</organism>
<evidence type="ECO:0000313" key="2">
    <source>
        <dbReference type="Proteomes" id="UP001189429"/>
    </source>
</evidence>
<proteinExistence type="predicted"/>
<accession>A0ABN9WXR6</accession>
<comment type="caution">
    <text evidence="1">The sequence shown here is derived from an EMBL/GenBank/DDBJ whole genome shotgun (WGS) entry which is preliminary data.</text>
</comment>
<evidence type="ECO:0000313" key="1">
    <source>
        <dbReference type="EMBL" id="CAK0891710.1"/>
    </source>
</evidence>